<keyword evidence="1" id="KW-0812">Transmembrane</keyword>
<feature type="compositionally biased region" description="Acidic residues" evidence="6">
    <location>
        <begin position="270"/>
        <end position="281"/>
    </location>
</feature>
<proteinExistence type="predicted"/>
<gene>
    <name evidence="9" type="ORF">H4R18_003154</name>
</gene>
<evidence type="ECO:0000256" key="2">
    <source>
        <dbReference type="ARBA" id="ARBA00022729"/>
    </source>
</evidence>
<dbReference type="PANTHER" id="PTHR44653">
    <property type="entry name" value="DNAJ HOMOLOG SUBFAMILY C MEMBER 1"/>
    <property type="match status" value="1"/>
</dbReference>
<keyword evidence="10" id="KW-1185">Reference proteome</keyword>
<dbReference type="Pfam" id="PF00226">
    <property type="entry name" value="DnaJ"/>
    <property type="match status" value="1"/>
</dbReference>
<protein>
    <recommendedName>
        <fullName evidence="8">J domain-containing protein</fullName>
    </recommendedName>
</protein>
<comment type="subcellular location">
    <subcellularLocation>
        <location evidence="5">Endomembrane system</location>
        <topology evidence="5">Single-pass membrane protein</topology>
    </subcellularLocation>
</comment>
<dbReference type="EMBL" id="JANBUL010000119">
    <property type="protein sequence ID" value="KAJ2780956.1"/>
    <property type="molecule type" value="Genomic_DNA"/>
</dbReference>
<dbReference type="CDD" id="cd06257">
    <property type="entry name" value="DnaJ"/>
    <property type="match status" value="1"/>
</dbReference>
<evidence type="ECO:0000256" key="7">
    <source>
        <dbReference type="SAM" id="SignalP"/>
    </source>
</evidence>
<evidence type="ECO:0000256" key="6">
    <source>
        <dbReference type="SAM" id="MobiDB-lite"/>
    </source>
</evidence>
<keyword evidence="2 7" id="KW-0732">Signal</keyword>
<evidence type="ECO:0000256" key="5">
    <source>
        <dbReference type="ARBA" id="ARBA00037847"/>
    </source>
</evidence>
<sequence length="345" mass="38165">MRAAVVVLLCSLLAGLALAWEKLDHEIFELYDDIKKHESTADWYELLGVDAKSGVDEINKAYRQLSRKYHPDKLQRLSAAEGRQAARRFQRMGLVVGILRDSEARKRYNFFRKNGVPVWRGTGYLYRRWRPGFGSVMAGLAVFAAGMQYLFHQLSYWRAQQRIRDIEEHRGRAGGRLKVRREQSVQQSTRRERRRTKAGNRTGSPARGDLEDSGVEGDDMDQLQVNTLGVINPYSVRPASVRRLFVVAVPAALAHAVLVRLGLRAAAADAENDGGGDDDNGKDDAAAAAEGTDGEAHRQAIAEALDNVGSDRPVSAAAADPEAKAKKAARKAAKAQARRRRVPVV</sequence>
<dbReference type="InterPro" id="IPR036869">
    <property type="entry name" value="J_dom_sf"/>
</dbReference>
<comment type="caution">
    <text evidence="9">The sequence shown here is derived from an EMBL/GenBank/DDBJ whole genome shotgun (WGS) entry which is preliminary data.</text>
</comment>
<keyword evidence="4" id="KW-0472">Membrane</keyword>
<dbReference type="Gene3D" id="1.10.287.110">
    <property type="entry name" value="DnaJ domain"/>
    <property type="match status" value="1"/>
</dbReference>
<dbReference type="GO" id="GO:0012505">
    <property type="term" value="C:endomembrane system"/>
    <property type="evidence" value="ECO:0007669"/>
    <property type="project" value="UniProtKB-SubCell"/>
</dbReference>
<feature type="region of interest" description="Disordered" evidence="6">
    <location>
        <begin position="174"/>
        <end position="217"/>
    </location>
</feature>
<feature type="region of interest" description="Disordered" evidence="6">
    <location>
        <begin position="269"/>
        <end position="345"/>
    </location>
</feature>
<dbReference type="Proteomes" id="UP001140217">
    <property type="component" value="Unassembled WGS sequence"/>
</dbReference>
<evidence type="ECO:0000259" key="8">
    <source>
        <dbReference type="PROSITE" id="PS50076"/>
    </source>
</evidence>
<dbReference type="SMART" id="SM00271">
    <property type="entry name" value="DnaJ"/>
    <property type="match status" value="1"/>
</dbReference>
<dbReference type="AlphaFoldDB" id="A0A9W8LJ10"/>
<dbReference type="InterPro" id="IPR001623">
    <property type="entry name" value="DnaJ_domain"/>
</dbReference>
<dbReference type="InterPro" id="IPR052606">
    <property type="entry name" value="DnaJ_domain_protein"/>
</dbReference>
<dbReference type="PANTHER" id="PTHR44653:SF2">
    <property type="entry name" value="DNAJ HOMOLOG SUBFAMILY C MEMBER 1"/>
    <property type="match status" value="1"/>
</dbReference>
<dbReference type="OrthoDB" id="413400at2759"/>
<feature type="chain" id="PRO_5040801189" description="J domain-containing protein" evidence="7">
    <location>
        <begin position="20"/>
        <end position="345"/>
    </location>
</feature>
<evidence type="ECO:0000313" key="9">
    <source>
        <dbReference type="EMBL" id="KAJ2780956.1"/>
    </source>
</evidence>
<dbReference type="PROSITE" id="PS50076">
    <property type="entry name" value="DNAJ_2"/>
    <property type="match status" value="1"/>
</dbReference>
<dbReference type="SUPFAM" id="SSF46565">
    <property type="entry name" value="Chaperone J-domain"/>
    <property type="match status" value="1"/>
</dbReference>
<dbReference type="PRINTS" id="PR00625">
    <property type="entry name" value="JDOMAIN"/>
</dbReference>
<evidence type="ECO:0000256" key="1">
    <source>
        <dbReference type="ARBA" id="ARBA00022692"/>
    </source>
</evidence>
<evidence type="ECO:0000256" key="4">
    <source>
        <dbReference type="ARBA" id="ARBA00023136"/>
    </source>
</evidence>
<keyword evidence="3" id="KW-1133">Transmembrane helix</keyword>
<reference evidence="9" key="1">
    <citation type="submission" date="2022-07" db="EMBL/GenBank/DDBJ databases">
        <title>Phylogenomic reconstructions and comparative analyses of Kickxellomycotina fungi.</title>
        <authorList>
            <person name="Reynolds N.K."/>
            <person name="Stajich J.E."/>
            <person name="Barry K."/>
            <person name="Grigoriev I.V."/>
            <person name="Crous P."/>
            <person name="Smith M.E."/>
        </authorList>
    </citation>
    <scope>NUCLEOTIDE SEQUENCE</scope>
    <source>
        <strain evidence="9">NBRC 105414</strain>
    </source>
</reference>
<name>A0A9W8LJ10_9FUNG</name>
<feature type="compositionally biased region" description="Basic residues" evidence="6">
    <location>
        <begin position="326"/>
        <end position="345"/>
    </location>
</feature>
<evidence type="ECO:0000256" key="3">
    <source>
        <dbReference type="ARBA" id="ARBA00022989"/>
    </source>
</evidence>
<feature type="signal peptide" evidence="7">
    <location>
        <begin position="1"/>
        <end position="19"/>
    </location>
</feature>
<accession>A0A9W8LJ10</accession>
<evidence type="ECO:0000313" key="10">
    <source>
        <dbReference type="Proteomes" id="UP001140217"/>
    </source>
</evidence>
<organism evidence="9 10">
    <name type="scientific">Coemansia javaensis</name>
    <dbReference type="NCBI Taxonomy" id="2761396"/>
    <lineage>
        <taxon>Eukaryota</taxon>
        <taxon>Fungi</taxon>
        <taxon>Fungi incertae sedis</taxon>
        <taxon>Zoopagomycota</taxon>
        <taxon>Kickxellomycotina</taxon>
        <taxon>Kickxellomycetes</taxon>
        <taxon>Kickxellales</taxon>
        <taxon>Kickxellaceae</taxon>
        <taxon>Coemansia</taxon>
    </lineage>
</organism>
<feature type="domain" description="J" evidence="8">
    <location>
        <begin position="42"/>
        <end position="112"/>
    </location>
</feature>